<accession>A0A117EDQ1</accession>
<dbReference type="CDD" id="cd15831">
    <property type="entry name" value="BTAD"/>
    <property type="match status" value="1"/>
</dbReference>
<dbReference type="Proteomes" id="UP000067448">
    <property type="component" value="Unassembled WGS sequence"/>
</dbReference>
<comment type="caution">
    <text evidence="9">The sequence shown here is derived from an EMBL/GenBank/DDBJ whole genome shotgun (WGS) entry which is preliminary data.</text>
</comment>
<dbReference type="PANTHER" id="PTHR35807">
    <property type="entry name" value="TRANSCRIPTIONAL REGULATOR REDD-RELATED"/>
    <property type="match status" value="1"/>
</dbReference>
<keyword evidence="3" id="KW-0805">Transcription regulation</keyword>
<dbReference type="FunFam" id="1.25.40.10:FF:000222">
    <property type="entry name" value="SARP family transcriptional regulator"/>
    <property type="match status" value="1"/>
</dbReference>
<dbReference type="InterPro" id="IPR005158">
    <property type="entry name" value="BTAD"/>
</dbReference>
<evidence type="ECO:0000259" key="8">
    <source>
        <dbReference type="PROSITE" id="PS51755"/>
    </source>
</evidence>
<dbReference type="InterPro" id="IPR011990">
    <property type="entry name" value="TPR-like_helical_dom_sf"/>
</dbReference>
<feature type="DNA-binding region" description="OmpR/PhoB-type" evidence="6">
    <location>
        <begin position="1"/>
        <end position="97"/>
    </location>
</feature>
<reference evidence="9 10" key="2">
    <citation type="journal article" date="2016" name="Genome Announc.">
        <title>Draft Genome Sequences of Streptomyces scabiei S58, Streptomyces turgidiscabies T45, and Streptomyces acidiscabies a10, the Pathogens of Potato Common Scab, Isolated in Japan.</title>
        <authorList>
            <person name="Tomihama T."/>
            <person name="Nishi Y."/>
            <person name="Sakai M."/>
            <person name="Ikenaga M."/>
            <person name="Okubo T."/>
            <person name="Ikeda S."/>
        </authorList>
    </citation>
    <scope>NUCLEOTIDE SEQUENCE [LARGE SCALE GENOMIC DNA]</scope>
    <source>
        <strain evidence="9 10">S58</strain>
    </source>
</reference>
<dbReference type="Gene3D" id="1.25.40.10">
    <property type="entry name" value="Tetratricopeptide repeat domain"/>
    <property type="match status" value="1"/>
</dbReference>
<dbReference type="Pfam" id="PF13191">
    <property type="entry name" value="AAA_16"/>
    <property type="match status" value="1"/>
</dbReference>
<keyword evidence="4 6" id="KW-0238">DNA-binding</keyword>
<dbReference type="InterPro" id="IPR027417">
    <property type="entry name" value="P-loop_NTPase"/>
</dbReference>
<dbReference type="InterPro" id="IPR016032">
    <property type="entry name" value="Sig_transdc_resp-reg_C-effctor"/>
</dbReference>
<feature type="domain" description="OmpR/PhoB-type" evidence="8">
    <location>
        <begin position="1"/>
        <end position="97"/>
    </location>
</feature>
<dbReference type="EMBL" id="BCMM01000013">
    <property type="protein sequence ID" value="GAQ62813.1"/>
    <property type="molecule type" value="Genomic_DNA"/>
</dbReference>
<dbReference type="GO" id="GO:0000160">
    <property type="term" value="P:phosphorelay signal transduction system"/>
    <property type="evidence" value="ECO:0007669"/>
    <property type="project" value="UniProtKB-KW"/>
</dbReference>
<dbReference type="PANTHER" id="PTHR35807:SF1">
    <property type="entry name" value="TRANSCRIPTIONAL REGULATOR REDD"/>
    <property type="match status" value="1"/>
</dbReference>
<dbReference type="AlphaFoldDB" id="A0A117EDQ1"/>
<dbReference type="SMART" id="SM01043">
    <property type="entry name" value="BTAD"/>
    <property type="match status" value="1"/>
</dbReference>
<evidence type="ECO:0000256" key="7">
    <source>
        <dbReference type="SAM" id="MobiDB-lite"/>
    </source>
</evidence>
<dbReference type="InterPro" id="IPR051677">
    <property type="entry name" value="AfsR-DnrI-RedD_regulator"/>
</dbReference>
<dbReference type="GO" id="GO:0006355">
    <property type="term" value="P:regulation of DNA-templated transcription"/>
    <property type="evidence" value="ECO:0007669"/>
    <property type="project" value="InterPro"/>
</dbReference>
<dbReference type="SUPFAM" id="SSF55073">
    <property type="entry name" value="Nucleotide cyclase"/>
    <property type="match status" value="1"/>
</dbReference>
<dbReference type="SUPFAM" id="SSF46894">
    <property type="entry name" value="C-terminal effector domain of the bipartite response regulators"/>
    <property type="match status" value="1"/>
</dbReference>
<gene>
    <name evidence="9" type="primary">embR_1</name>
    <name evidence="9" type="ORF">SsS58_03183</name>
</gene>
<dbReference type="InterPro" id="IPR029787">
    <property type="entry name" value="Nucleotide_cyclase"/>
</dbReference>
<dbReference type="InterPro" id="IPR001867">
    <property type="entry name" value="OmpR/PhoB-type_DNA-bd"/>
</dbReference>
<keyword evidence="5" id="KW-0804">Transcription</keyword>
<dbReference type="Pfam" id="PF00486">
    <property type="entry name" value="Trans_reg_C"/>
    <property type="match status" value="1"/>
</dbReference>
<dbReference type="GO" id="GO:0003677">
    <property type="term" value="F:DNA binding"/>
    <property type="evidence" value="ECO:0007669"/>
    <property type="project" value="UniProtKB-UniRule"/>
</dbReference>
<feature type="region of interest" description="Disordered" evidence="7">
    <location>
        <begin position="295"/>
        <end position="329"/>
    </location>
</feature>
<name>A0A117EDQ1_STRSC</name>
<evidence type="ECO:0000313" key="10">
    <source>
        <dbReference type="Proteomes" id="UP000067448"/>
    </source>
</evidence>
<sequence length="831" mass="89203">MRFRMLGPLEVVCSDQLVGLGGTRQRATLGFLLLNANRVVASSQLIEALWPVGKAPQSARKILQNSVWRLRRALSPDERDADCVELLSQPPGYMLRVAPDRTDLHTFQGLVEKGRVELAAGSPEKASLLLRDALALWRGPVLTDLVETGIDWPELTSVRNARLDALEDYFEAELACGRHHRILAELEKTVATEPLRERLLGQLMLALYRSGRQTNALDVYHGARTEMVEKLGLEPGYALKALQQAILVHDPALVPAGVRQQIELLMTGAPRDGAEVAFPGVPGGLDAVPAQPETLAAPSVPPERRIDAGAVPEEPVTPPPTVEPPPASAPVPPVLRTMVAERKDVSVLIVRAQLSPEDGDNDPERIDEAAENVAAVIREEVECLGGTVTASIGPIWLALFGVPHTGGDDAERAVHAAMTIRDRLGVVAVPSGQVTAAGRGVSVQAAVATGDALVRYQPDHSEVPPSVNGALLDECHTLLSLTPGGEIRVCDDTRRATEFAVTYHRGDSTPGWQVGGFRQEYVALHAVPVIDREYDLDVLRGLLQRTRHQATPHLVTVLGEPGIGKTRFIMEFERRVAANPEAVRLLVVRSRPVIGEEPLEVLYDLVASCCGILRGDAPATAHSKLTATVERLVEAEEERQRMLACLLPLLDTEVCASTRVTVGEVLAASRQLLAEIAGRGPLVVVFEDLHWADDVLADFVEDLAPSVGSLPLLVIATARPELLKRRPEWGGGIRHGLTLTLEPISDAAIDRLLEFLMSTTAGGLNTSAGGLLEALLEGAGADPVARRTQLRRVLASGSASLRDERCGSGAGGPQTAAPDLCLPRSAGHPYR</sequence>
<organism evidence="9 10">
    <name type="scientific">Streptomyces scabiei</name>
    <dbReference type="NCBI Taxonomy" id="1930"/>
    <lineage>
        <taxon>Bacteria</taxon>
        <taxon>Bacillati</taxon>
        <taxon>Actinomycetota</taxon>
        <taxon>Actinomycetes</taxon>
        <taxon>Kitasatosporales</taxon>
        <taxon>Streptomycetaceae</taxon>
        <taxon>Streptomyces</taxon>
    </lineage>
</organism>
<evidence type="ECO:0000256" key="3">
    <source>
        <dbReference type="ARBA" id="ARBA00023015"/>
    </source>
</evidence>
<evidence type="ECO:0000256" key="6">
    <source>
        <dbReference type="PROSITE-ProRule" id="PRU01091"/>
    </source>
</evidence>
<dbReference type="SUPFAM" id="SSF52540">
    <property type="entry name" value="P-loop containing nucleoside triphosphate hydrolases"/>
    <property type="match status" value="1"/>
</dbReference>
<reference evidence="10" key="3">
    <citation type="submission" date="2016-02" db="EMBL/GenBank/DDBJ databases">
        <title>Draft genome of pathogenic Streptomyces sp. in Japan.</title>
        <authorList>
            <person name="Tomihama T."/>
            <person name="Ikenaga M."/>
            <person name="Sakai M."/>
            <person name="Okubo T."/>
            <person name="Ikeda S."/>
        </authorList>
    </citation>
    <scope>NUCLEOTIDE SEQUENCE [LARGE SCALE GENOMIC DNA]</scope>
    <source>
        <strain evidence="10">S58</strain>
    </source>
</reference>
<evidence type="ECO:0000256" key="5">
    <source>
        <dbReference type="ARBA" id="ARBA00023163"/>
    </source>
</evidence>
<comment type="similarity">
    <text evidence="1">Belongs to the AfsR/DnrI/RedD regulatory family.</text>
</comment>
<dbReference type="InterPro" id="IPR041664">
    <property type="entry name" value="AAA_16"/>
</dbReference>
<dbReference type="Pfam" id="PF03704">
    <property type="entry name" value="BTAD"/>
    <property type="match status" value="1"/>
</dbReference>
<feature type="compositionally biased region" description="Pro residues" evidence="7">
    <location>
        <begin position="315"/>
        <end position="329"/>
    </location>
</feature>
<dbReference type="SUPFAM" id="SSF48452">
    <property type="entry name" value="TPR-like"/>
    <property type="match status" value="1"/>
</dbReference>
<dbReference type="InterPro" id="IPR036388">
    <property type="entry name" value="WH-like_DNA-bd_sf"/>
</dbReference>
<evidence type="ECO:0000256" key="4">
    <source>
        <dbReference type="ARBA" id="ARBA00023125"/>
    </source>
</evidence>
<evidence type="ECO:0000313" key="9">
    <source>
        <dbReference type="EMBL" id="GAQ62813.1"/>
    </source>
</evidence>
<proteinExistence type="inferred from homology"/>
<evidence type="ECO:0000256" key="2">
    <source>
        <dbReference type="ARBA" id="ARBA00023012"/>
    </source>
</evidence>
<dbReference type="SMART" id="SM00862">
    <property type="entry name" value="Trans_reg_C"/>
    <property type="match status" value="1"/>
</dbReference>
<protein>
    <submittedName>
        <fullName evidence="9">Transcriptional regulatory protein EmbR</fullName>
    </submittedName>
</protein>
<dbReference type="Gene3D" id="3.30.70.1230">
    <property type="entry name" value="Nucleotide cyclase"/>
    <property type="match status" value="1"/>
</dbReference>
<evidence type="ECO:0000256" key="1">
    <source>
        <dbReference type="ARBA" id="ARBA00005820"/>
    </source>
</evidence>
<reference evidence="10" key="1">
    <citation type="submission" date="2015-11" db="EMBL/GenBank/DDBJ databases">
        <authorList>
            <consortium name="Cross-ministerial Strategic Innovation Promotion Program (SIP) consortium"/>
            <person name="Tomihama T."/>
            <person name="Ikenaga M."/>
            <person name="Sakai M."/>
            <person name="Okubo T."/>
            <person name="Ikeda S."/>
        </authorList>
    </citation>
    <scope>NUCLEOTIDE SEQUENCE [LARGE SCALE GENOMIC DNA]</scope>
    <source>
        <strain evidence="10">S58</strain>
    </source>
</reference>
<keyword evidence="2" id="KW-0902">Two-component regulatory system</keyword>
<feature type="region of interest" description="Disordered" evidence="7">
    <location>
        <begin position="802"/>
        <end position="831"/>
    </location>
</feature>
<dbReference type="Gene3D" id="1.10.10.10">
    <property type="entry name" value="Winged helix-like DNA-binding domain superfamily/Winged helix DNA-binding domain"/>
    <property type="match status" value="1"/>
</dbReference>
<dbReference type="PROSITE" id="PS51755">
    <property type="entry name" value="OMPR_PHOB"/>
    <property type="match status" value="1"/>
</dbReference>